<name>A0A7U3UY63_9ACTN</name>
<protein>
    <submittedName>
        <fullName evidence="1">Uncharacterized protein</fullName>
    </submittedName>
</protein>
<accession>A0A7U3UY63</accession>
<reference evidence="1 2" key="3">
    <citation type="journal article" date="2011" name="Nat. Chem. Biol.">
        <title>Reveromycin A biosynthesis uses RevG and RevJ for stereospecific spiroacetal formation.</title>
        <authorList>
            <person name="Takahashi S."/>
            <person name="Toyoda A."/>
            <person name="Sekiyama Y."/>
            <person name="Takagi H."/>
            <person name="Nogawa T."/>
            <person name="Uramoto M."/>
            <person name="Suzuki R."/>
            <person name="Koshino H."/>
            <person name="Kumano T."/>
            <person name="Panthee S."/>
            <person name="Dairi T."/>
            <person name="Ishikawa J."/>
            <person name="Ikeda H."/>
            <person name="Sakaki Y."/>
            <person name="Osada H."/>
        </authorList>
    </citation>
    <scope>NUCLEOTIDE SEQUENCE [LARGE SCALE GENOMIC DNA]</scope>
    <source>
        <strain evidence="1 2">SN-593</strain>
    </source>
</reference>
<dbReference type="KEGG" id="arev:RVR_8054"/>
<proteinExistence type="predicted"/>
<dbReference type="AlphaFoldDB" id="A0A7U3UY63"/>
<dbReference type="Proteomes" id="UP000595703">
    <property type="component" value="Chromosome"/>
</dbReference>
<reference evidence="1 2" key="1">
    <citation type="journal article" date="2010" name="J. Bacteriol.">
        <title>Biochemical characterization of a novel indole prenyltransferase from Streptomyces sp. SN-593.</title>
        <authorList>
            <person name="Takahashi S."/>
            <person name="Takagi H."/>
            <person name="Toyoda A."/>
            <person name="Uramoto M."/>
            <person name="Nogawa T."/>
            <person name="Ueki M."/>
            <person name="Sakaki Y."/>
            <person name="Osada H."/>
        </authorList>
    </citation>
    <scope>NUCLEOTIDE SEQUENCE [LARGE SCALE GENOMIC DNA]</scope>
    <source>
        <strain evidence="1 2">SN-593</strain>
    </source>
</reference>
<evidence type="ECO:0000313" key="2">
    <source>
        <dbReference type="Proteomes" id="UP000595703"/>
    </source>
</evidence>
<gene>
    <name evidence="1" type="ORF">RVR_8054</name>
</gene>
<evidence type="ECO:0000313" key="1">
    <source>
        <dbReference type="EMBL" id="BBB00875.1"/>
    </source>
</evidence>
<dbReference type="EMBL" id="AP018365">
    <property type="protein sequence ID" value="BBB00875.1"/>
    <property type="molecule type" value="Genomic_DNA"/>
</dbReference>
<reference evidence="1 2" key="2">
    <citation type="journal article" date="2011" name="J. Antibiot.">
        <title>Furaquinocins I and J: novel polyketide isoprenoid hybrid compounds from Streptomyces reveromyceticus SN-593.</title>
        <authorList>
            <person name="Panthee S."/>
            <person name="Takahashi S."/>
            <person name="Takagi H."/>
            <person name="Nogawa T."/>
            <person name="Oowada E."/>
            <person name="Uramoto M."/>
            <person name="Osada H."/>
        </authorList>
    </citation>
    <scope>NUCLEOTIDE SEQUENCE [LARGE SCALE GENOMIC DNA]</scope>
    <source>
        <strain evidence="1 2">SN-593</strain>
    </source>
</reference>
<sequence length="84" mass="9398">MVSLTEGPAVSPRALCGGGAVWQHVARMSKRYGRILRHPDTLTESVRLQLKTVRAYCPEPDALIRHVRSFAGMLTERQGERLPD</sequence>
<reference evidence="1 2" key="4">
    <citation type="journal article" date="2020" name="Sci. Rep.">
        <title>beta-carboline chemical signals induce reveromycin production through a LuxR family regulator in Streptomyces sp. SN-593.</title>
        <authorList>
            <person name="Panthee S."/>
            <person name="Kito N."/>
            <person name="Hayashi T."/>
            <person name="Shimizu T."/>
            <person name="Ishikawa J."/>
            <person name="Hamamoto H."/>
            <person name="Osada H."/>
            <person name="Takahashi S."/>
        </authorList>
    </citation>
    <scope>NUCLEOTIDE SEQUENCE [LARGE SCALE GENOMIC DNA]</scope>
    <source>
        <strain evidence="1 2">SN-593</strain>
    </source>
</reference>
<organism evidence="1 2">
    <name type="scientific">Actinacidiphila reveromycinica</name>
    <dbReference type="NCBI Taxonomy" id="659352"/>
    <lineage>
        <taxon>Bacteria</taxon>
        <taxon>Bacillati</taxon>
        <taxon>Actinomycetota</taxon>
        <taxon>Actinomycetes</taxon>
        <taxon>Kitasatosporales</taxon>
        <taxon>Streptomycetaceae</taxon>
        <taxon>Actinacidiphila</taxon>
    </lineage>
</organism>
<keyword evidence="2" id="KW-1185">Reference proteome</keyword>